<gene>
    <name evidence="2" type="ORF">BN59_02775</name>
</gene>
<keyword evidence="3" id="KW-1185">Reference proteome</keyword>
<accession>A0A078KVM4</accession>
<evidence type="ECO:0000313" key="2">
    <source>
        <dbReference type="EMBL" id="CDZ78465.1"/>
    </source>
</evidence>
<dbReference type="eggNOG" id="COG2132">
    <property type="taxonomic scope" value="Bacteria"/>
</dbReference>
<proteinExistence type="predicted"/>
<dbReference type="AlphaFoldDB" id="A0A078KVM4"/>
<evidence type="ECO:0000313" key="3">
    <source>
        <dbReference type="Proteomes" id="UP000044071"/>
    </source>
</evidence>
<dbReference type="SUPFAM" id="SSF49503">
    <property type="entry name" value="Cupredoxins"/>
    <property type="match status" value="1"/>
</dbReference>
<sequence>MSMVNGMDLNDVKFDAYLANRHSLQDPQIIKVTPGTTVRLRLINASASTNY</sequence>
<dbReference type="STRING" id="1034943.BN59_02775"/>
<protein>
    <recommendedName>
        <fullName evidence="1">Plastocyanin-like domain-containing protein</fullName>
    </recommendedName>
</protein>
<dbReference type="InterPro" id="IPR008972">
    <property type="entry name" value="Cupredoxin"/>
</dbReference>
<dbReference type="Proteomes" id="UP000044071">
    <property type="component" value="Unassembled WGS sequence"/>
</dbReference>
<name>A0A078KVM4_9GAMM</name>
<reference evidence="2 3" key="1">
    <citation type="submission" date="2014-06" db="EMBL/GenBank/DDBJ databases">
        <authorList>
            <person name="Urmite Genomes Urmite Genomes"/>
        </authorList>
    </citation>
    <scope>NUCLEOTIDE SEQUENCE [LARGE SCALE GENOMIC DNA]</scope>
</reference>
<evidence type="ECO:0000259" key="1">
    <source>
        <dbReference type="Pfam" id="PF00394"/>
    </source>
</evidence>
<feature type="domain" description="Plastocyanin-like" evidence="1">
    <location>
        <begin position="15"/>
        <end position="50"/>
    </location>
</feature>
<dbReference type="Pfam" id="PF00394">
    <property type="entry name" value="Cu-oxidase"/>
    <property type="match status" value="1"/>
</dbReference>
<organism evidence="2 3">
    <name type="scientific">Legionella massiliensis</name>
    <dbReference type="NCBI Taxonomy" id="1034943"/>
    <lineage>
        <taxon>Bacteria</taxon>
        <taxon>Pseudomonadati</taxon>
        <taxon>Pseudomonadota</taxon>
        <taxon>Gammaproteobacteria</taxon>
        <taxon>Legionellales</taxon>
        <taxon>Legionellaceae</taxon>
        <taxon>Legionella</taxon>
    </lineage>
</organism>
<dbReference type="Gene3D" id="2.60.40.420">
    <property type="entry name" value="Cupredoxins - blue copper proteins"/>
    <property type="match status" value="1"/>
</dbReference>
<dbReference type="InterPro" id="IPR001117">
    <property type="entry name" value="Cu-oxidase_2nd"/>
</dbReference>
<dbReference type="EMBL" id="CCSB01000003">
    <property type="protein sequence ID" value="CDZ78465.1"/>
    <property type="molecule type" value="Genomic_DNA"/>
</dbReference>